<protein>
    <recommendedName>
        <fullName evidence="5">DUF3558 domain-containing protein</fullName>
    </recommendedName>
</protein>
<feature type="signal peptide" evidence="2">
    <location>
        <begin position="1"/>
        <end position="31"/>
    </location>
</feature>
<evidence type="ECO:0000313" key="3">
    <source>
        <dbReference type="EMBL" id="MFI6501625.1"/>
    </source>
</evidence>
<evidence type="ECO:0008006" key="5">
    <source>
        <dbReference type="Google" id="ProtNLM"/>
    </source>
</evidence>
<evidence type="ECO:0000313" key="4">
    <source>
        <dbReference type="Proteomes" id="UP001612741"/>
    </source>
</evidence>
<dbReference type="RefSeq" id="WP_397086315.1">
    <property type="nucleotide sequence ID" value="NZ_JBITGY010000008.1"/>
</dbReference>
<feature type="chain" id="PRO_5046520501" description="DUF3558 domain-containing protein" evidence="2">
    <location>
        <begin position="32"/>
        <end position="161"/>
    </location>
</feature>
<keyword evidence="4" id="KW-1185">Reference proteome</keyword>
<comment type="caution">
    <text evidence="3">The sequence shown here is derived from an EMBL/GenBank/DDBJ whole genome shotgun (WGS) entry which is preliminary data.</text>
</comment>
<name>A0ABW7Z0C6_9ACTN</name>
<proteinExistence type="predicted"/>
<reference evidence="3 4" key="1">
    <citation type="submission" date="2024-10" db="EMBL/GenBank/DDBJ databases">
        <title>The Natural Products Discovery Center: Release of the First 8490 Sequenced Strains for Exploring Actinobacteria Biosynthetic Diversity.</title>
        <authorList>
            <person name="Kalkreuter E."/>
            <person name="Kautsar S.A."/>
            <person name="Yang D."/>
            <person name="Bader C.D."/>
            <person name="Teijaro C.N."/>
            <person name="Fluegel L."/>
            <person name="Davis C.M."/>
            <person name="Simpson J.R."/>
            <person name="Lauterbach L."/>
            <person name="Steele A.D."/>
            <person name="Gui C."/>
            <person name="Meng S."/>
            <person name="Li G."/>
            <person name="Viehrig K."/>
            <person name="Ye F."/>
            <person name="Su P."/>
            <person name="Kiefer A.F."/>
            <person name="Nichols A."/>
            <person name="Cepeda A.J."/>
            <person name="Yan W."/>
            <person name="Fan B."/>
            <person name="Jiang Y."/>
            <person name="Adhikari A."/>
            <person name="Zheng C.-J."/>
            <person name="Schuster L."/>
            <person name="Cowan T.M."/>
            <person name="Smanski M.J."/>
            <person name="Chevrette M.G."/>
            <person name="De Carvalho L.P.S."/>
            <person name="Shen B."/>
        </authorList>
    </citation>
    <scope>NUCLEOTIDE SEQUENCE [LARGE SCALE GENOMIC DNA]</scope>
    <source>
        <strain evidence="3 4">NPDC050545</strain>
    </source>
</reference>
<feature type="compositionally biased region" description="Pro residues" evidence="1">
    <location>
        <begin position="54"/>
        <end position="66"/>
    </location>
</feature>
<organism evidence="3 4">
    <name type="scientific">Nonomuraea typhae</name>
    <dbReference type="NCBI Taxonomy" id="2603600"/>
    <lineage>
        <taxon>Bacteria</taxon>
        <taxon>Bacillati</taxon>
        <taxon>Actinomycetota</taxon>
        <taxon>Actinomycetes</taxon>
        <taxon>Streptosporangiales</taxon>
        <taxon>Streptosporangiaceae</taxon>
        <taxon>Nonomuraea</taxon>
    </lineage>
</organism>
<feature type="region of interest" description="Disordered" evidence="1">
    <location>
        <begin position="28"/>
        <end position="74"/>
    </location>
</feature>
<dbReference type="Proteomes" id="UP001612741">
    <property type="component" value="Unassembled WGS sequence"/>
</dbReference>
<evidence type="ECO:0000256" key="2">
    <source>
        <dbReference type="SAM" id="SignalP"/>
    </source>
</evidence>
<dbReference type="EMBL" id="JBITGY010000008">
    <property type="protein sequence ID" value="MFI6501625.1"/>
    <property type="molecule type" value="Genomic_DNA"/>
</dbReference>
<evidence type="ECO:0000256" key="1">
    <source>
        <dbReference type="SAM" id="MobiDB-lite"/>
    </source>
</evidence>
<accession>A0ABW7Z0C6</accession>
<feature type="compositionally biased region" description="Low complexity" evidence="1">
    <location>
        <begin position="31"/>
        <end position="53"/>
    </location>
</feature>
<keyword evidence="2" id="KW-0732">Signal</keyword>
<sequence>MPEVSTSRVAWAGALALSAVLVGCGSGTKEAAAPPATATPVPSQITQTTQTTPSPSPSLAPKPKPLPRAKDGKNLRACRDARCEVLISDGQTLTLSPEWGLAPFKVTVEDDSVSFYGSALDGTQISMSEQTPDQGGPSKINDVTFRVVAVRGKKAVIKINH</sequence>
<gene>
    <name evidence="3" type="ORF">ACIBG2_29880</name>
</gene>